<protein>
    <submittedName>
        <fullName evidence="2">Uncharacterized protein</fullName>
    </submittedName>
</protein>
<evidence type="ECO:0000256" key="1">
    <source>
        <dbReference type="SAM" id="SignalP"/>
    </source>
</evidence>
<dbReference type="Gramene" id="TKV97410">
    <property type="protein sequence ID" value="TKV97410"/>
    <property type="gene ID" value="SEVIR_9G492150v2"/>
</dbReference>
<accession>A0A4U6T6K2</accession>
<gene>
    <name evidence="2" type="ORF">SEVIR_9G492150v2</name>
</gene>
<evidence type="ECO:0000313" key="3">
    <source>
        <dbReference type="Proteomes" id="UP000298652"/>
    </source>
</evidence>
<keyword evidence="3" id="KW-1185">Reference proteome</keyword>
<organism evidence="2 3">
    <name type="scientific">Setaria viridis</name>
    <name type="common">Green bristlegrass</name>
    <name type="synonym">Setaria italica subsp. viridis</name>
    <dbReference type="NCBI Taxonomy" id="4556"/>
    <lineage>
        <taxon>Eukaryota</taxon>
        <taxon>Viridiplantae</taxon>
        <taxon>Streptophyta</taxon>
        <taxon>Embryophyta</taxon>
        <taxon>Tracheophyta</taxon>
        <taxon>Spermatophyta</taxon>
        <taxon>Magnoliopsida</taxon>
        <taxon>Liliopsida</taxon>
        <taxon>Poales</taxon>
        <taxon>Poaceae</taxon>
        <taxon>PACMAD clade</taxon>
        <taxon>Panicoideae</taxon>
        <taxon>Panicodae</taxon>
        <taxon>Paniceae</taxon>
        <taxon>Cenchrinae</taxon>
        <taxon>Setaria</taxon>
    </lineage>
</organism>
<dbReference type="AlphaFoldDB" id="A0A4U6T6K2"/>
<proteinExistence type="predicted"/>
<feature type="chain" id="PRO_5020307864" evidence="1">
    <location>
        <begin position="19"/>
        <end position="99"/>
    </location>
</feature>
<dbReference type="Proteomes" id="UP000298652">
    <property type="component" value="Chromosome 9"/>
</dbReference>
<sequence length="99" mass="10315">MLLYLLLLGGCSCRSAGGQAPRQLLARRHAATGATAGGDLARATRPRLATAYASARGCCGRRRRRSLRACAGKAASLAGWPTVATKTTPNLSCSRIQSE</sequence>
<feature type="signal peptide" evidence="1">
    <location>
        <begin position="1"/>
        <end position="18"/>
    </location>
</feature>
<reference evidence="2" key="1">
    <citation type="submission" date="2019-03" db="EMBL/GenBank/DDBJ databases">
        <title>WGS assembly of Setaria viridis.</title>
        <authorList>
            <person name="Huang P."/>
            <person name="Jenkins J."/>
            <person name="Grimwood J."/>
            <person name="Barry K."/>
            <person name="Healey A."/>
            <person name="Mamidi S."/>
            <person name="Sreedasyam A."/>
            <person name="Shu S."/>
            <person name="Feldman M."/>
            <person name="Wu J."/>
            <person name="Yu Y."/>
            <person name="Chen C."/>
            <person name="Johnson J."/>
            <person name="Rokhsar D."/>
            <person name="Baxter I."/>
            <person name="Schmutz J."/>
            <person name="Brutnell T."/>
            <person name="Kellogg E."/>
        </authorList>
    </citation>
    <scope>NUCLEOTIDE SEQUENCE [LARGE SCALE GENOMIC DNA]</scope>
</reference>
<dbReference type="EMBL" id="CM016560">
    <property type="protein sequence ID" value="TKV97410.1"/>
    <property type="molecule type" value="Genomic_DNA"/>
</dbReference>
<name>A0A4U6T6K2_SETVI</name>
<keyword evidence="1" id="KW-0732">Signal</keyword>
<evidence type="ECO:0000313" key="2">
    <source>
        <dbReference type="EMBL" id="TKV97410.1"/>
    </source>
</evidence>